<evidence type="ECO:0000313" key="2">
    <source>
        <dbReference type="Proteomes" id="UP000095283"/>
    </source>
</evidence>
<dbReference type="GO" id="GO:0006367">
    <property type="term" value="P:transcription initiation at RNA polymerase II promoter"/>
    <property type="evidence" value="ECO:0007669"/>
    <property type="project" value="InterPro"/>
</dbReference>
<dbReference type="GO" id="GO:0003924">
    <property type="term" value="F:GTPase activity"/>
    <property type="evidence" value="ECO:0007669"/>
    <property type="project" value="InterPro"/>
</dbReference>
<keyword evidence="2" id="KW-1185">Reference proteome</keyword>
<reference evidence="3" key="1">
    <citation type="submission" date="2016-11" db="UniProtKB">
        <authorList>
            <consortium name="WormBaseParasite"/>
        </authorList>
    </citation>
    <scope>IDENTIFICATION</scope>
</reference>
<dbReference type="WBParaSite" id="Hba_02557">
    <property type="protein sequence ID" value="Hba_02557"/>
    <property type="gene ID" value="Hba_02557"/>
</dbReference>
<dbReference type="AlphaFoldDB" id="A0A1I7WCY5"/>
<organism evidence="2 3">
    <name type="scientific">Heterorhabditis bacteriophora</name>
    <name type="common">Entomopathogenic nematode worm</name>
    <dbReference type="NCBI Taxonomy" id="37862"/>
    <lineage>
        <taxon>Eukaryota</taxon>
        <taxon>Metazoa</taxon>
        <taxon>Ecdysozoa</taxon>
        <taxon>Nematoda</taxon>
        <taxon>Chromadorea</taxon>
        <taxon>Rhabditida</taxon>
        <taxon>Rhabditina</taxon>
        <taxon>Rhabditomorpha</taxon>
        <taxon>Strongyloidea</taxon>
        <taxon>Heterorhabditidae</taxon>
        <taxon>Heterorhabditis</taxon>
    </lineage>
</organism>
<dbReference type="InterPro" id="IPR024550">
    <property type="entry name" value="TFIIEa/SarR/Rpc3_HTH_dom"/>
</dbReference>
<dbReference type="GO" id="GO:0005525">
    <property type="term" value="F:GTP binding"/>
    <property type="evidence" value="ECO:0007669"/>
    <property type="project" value="InterPro"/>
</dbReference>
<dbReference type="SMART" id="SM00531">
    <property type="entry name" value="TFIIE"/>
    <property type="match status" value="1"/>
</dbReference>
<dbReference type="SUPFAM" id="SSF52540">
    <property type="entry name" value="P-loop containing nucleoside triphosphate hydrolases"/>
    <property type="match status" value="1"/>
</dbReference>
<dbReference type="InterPro" id="IPR001806">
    <property type="entry name" value="Small_GTPase"/>
</dbReference>
<dbReference type="PANTHER" id="PTHR13097">
    <property type="entry name" value="TRANSCRIPTION INITIATION FACTOR IIE, ALPHA SUBUNIT"/>
    <property type="match status" value="1"/>
</dbReference>
<dbReference type="Pfam" id="PF00071">
    <property type="entry name" value="Ras"/>
    <property type="match status" value="1"/>
</dbReference>
<dbReference type="InterPro" id="IPR039997">
    <property type="entry name" value="TFE"/>
</dbReference>
<dbReference type="Pfam" id="PF02002">
    <property type="entry name" value="TFIIE_alpha"/>
    <property type="match status" value="1"/>
</dbReference>
<dbReference type="GO" id="GO:0005673">
    <property type="term" value="C:transcription factor TFIIE complex"/>
    <property type="evidence" value="ECO:0007669"/>
    <property type="project" value="TreeGrafter"/>
</dbReference>
<dbReference type="Proteomes" id="UP000095283">
    <property type="component" value="Unplaced"/>
</dbReference>
<dbReference type="Gene3D" id="3.40.50.300">
    <property type="entry name" value="P-loop containing nucleotide triphosphate hydrolases"/>
    <property type="match status" value="1"/>
</dbReference>
<dbReference type="PRINTS" id="PR00449">
    <property type="entry name" value="RASTRNSFRMNG"/>
</dbReference>
<feature type="domain" description="Transcription initiation factor IIE subunit alpha N-terminal" evidence="1">
    <location>
        <begin position="1"/>
        <end position="103"/>
    </location>
</feature>
<evidence type="ECO:0000259" key="1">
    <source>
        <dbReference type="SMART" id="SM00531"/>
    </source>
</evidence>
<name>A0A1I7WCY5_HETBA</name>
<dbReference type="InterPro" id="IPR002853">
    <property type="entry name" value="TFIIE_asu"/>
</dbReference>
<dbReference type="InterPro" id="IPR027417">
    <property type="entry name" value="P-loop_NTPase"/>
</dbReference>
<accession>A0A1I7WCY5</accession>
<protein>
    <submittedName>
        <fullName evidence="3">TFIIE domain-containing protein</fullName>
    </submittedName>
</protein>
<sequence length="269" mass="30601">MNIKALLAGLKAEKLVKERLLQQKNENGRSVSIIFYFINYRAIINVLKYKIDHMRQRLEAREKEDVQKANYKCDGCGSQYDVGFRLLFRHVSFSFLFLEPQQQLLDFSSSGVGGVRAGLGGIAHSYASATINYVNADQISVNLNADSNSKPVEEKKVVPMWLQDDAIGGGEHEQAVLALGTESQNQSVQKRKRMKISIYMKRVMGMKKNMKQLKCRAKRSIKLCHNRFKPMFNATIGVDFTVKTIYLKERIIALQLWDTAGQERTISSN</sequence>
<evidence type="ECO:0000313" key="3">
    <source>
        <dbReference type="WBParaSite" id="Hba_02557"/>
    </source>
</evidence>
<dbReference type="PANTHER" id="PTHR13097:SF7">
    <property type="entry name" value="GENERAL TRANSCRIPTION FACTOR IIE SUBUNIT 1"/>
    <property type="match status" value="1"/>
</dbReference>
<proteinExistence type="predicted"/>